<reference evidence="3" key="1">
    <citation type="journal article" date="2004" name="Nature">
        <title>Genome duplication in the teleost fish Tetraodon nigroviridis reveals the early vertebrate proto-karyotype.</title>
        <authorList>
            <person name="Jaillon O."/>
            <person name="Aury J.-M."/>
            <person name="Brunet F."/>
            <person name="Petit J.-L."/>
            <person name="Stange-Thomann N."/>
            <person name="Mauceli E."/>
            <person name="Bouneau L."/>
            <person name="Fischer C."/>
            <person name="Ozouf-Costaz C."/>
            <person name="Bernot A."/>
            <person name="Nicaud S."/>
            <person name="Jaffe D."/>
            <person name="Fisher S."/>
            <person name="Lutfalla G."/>
            <person name="Dossat C."/>
            <person name="Segurens B."/>
            <person name="Dasilva C."/>
            <person name="Salanoubat M."/>
            <person name="Levy M."/>
            <person name="Boudet N."/>
            <person name="Castellano S."/>
            <person name="Anthouard V."/>
            <person name="Jubin C."/>
            <person name="Castelli V."/>
            <person name="Katinka M."/>
            <person name="Vacherie B."/>
            <person name="Biemont C."/>
            <person name="Skalli Z."/>
            <person name="Cattolico L."/>
            <person name="Poulain J."/>
            <person name="De Berardinis V."/>
            <person name="Cruaud C."/>
            <person name="Duprat S."/>
            <person name="Brottier P."/>
            <person name="Coutanceau J.-P."/>
            <person name="Gouzy J."/>
            <person name="Parra G."/>
            <person name="Lardier G."/>
            <person name="Chapple C."/>
            <person name="McKernan K.J."/>
            <person name="McEwan P."/>
            <person name="Bosak S."/>
            <person name="Kellis M."/>
            <person name="Volff J.-N."/>
            <person name="Guigo R."/>
            <person name="Zody M.C."/>
            <person name="Mesirov J."/>
            <person name="Lindblad-Toh K."/>
            <person name="Birren B."/>
            <person name="Nusbaum C."/>
            <person name="Kahn D."/>
            <person name="Robinson-Rechavi M."/>
            <person name="Laudet V."/>
            <person name="Schachter V."/>
            <person name="Quetier F."/>
            <person name="Saurin W."/>
            <person name="Scarpelli C."/>
            <person name="Wincker P."/>
            <person name="Lander E.S."/>
            <person name="Weissenbach J."/>
            <person name="Roest Crollius H."/>
        </authorList>
    </citation>
    <scope>NUCLEOTIDE SEQUENCE [LARGE SCALE GENOMIC DNA]</scope>
</reference>
<dbReference type="PANTHER" id="PTHR23253:SF78">
    <property type="entry name" value="EUKARYOTIC TRANSLATION INITIATION FACTOR 4G1, ISOFORM B-RELATED"/>
    <property type="match status" value="1"/>
</dbReference>
<keyword evidence="3" id="KW-1185">Reference proteome</keyword>
<evidence type="ECO:0000313" key="2">
    <source>
        <dbReference type="Ensembl" id="ENSTNIP00000011083.1"/>
    </source>
</evidence>
<accession>H3CS49</accession>
<reference evidence="2" key="2">
    <citation type="submission" date="2025-08" db="UniProtKB">
        <authorList>
            <consortium name="Ensembl"/>
        </authorList>
    </citation>
    <scope>IDENTIFICATION</scope>
</reference>
<dbReference type="Proteomes" id="UP000007303">
    <property type="component" value="Unassembled WGS sequence"/>
</dbReference>
<feature type="domain" description="MIF4G" evidence="1">
    <location>
        <begin position="20"/>
        <end position="215"/>
    </location>
</feature>
<dbReference type="PANTHER" id="PTHR23253">
    <property type="entry name" value="EUKARYOTIC TRANSLATION INITIATION FACTOR 4 GAMMA"/>
    <property type="match status" value="1"/>
</dbReference>
<reference evidence="2" key="3">
    <citation type="submission" date="2025-09" db="UniProtKB">
        <authorList>
            <consortium name="Ensembl"/>
        </authorList>
    </citation>
    <scope>IDENTIFICATION</scope>
</reference>
<dbReference type="Ensembl" id="ENSTNIT00000011265.1">
    <property type="protein sequence ID" value="ENSTNIP00000011083.1"/>
    <property type="gene ID" value="ENSTNIG00000008253.1"/>
</dbReference>
<dbReference type="SMART" id="SM00543">
    <property type="entry name" value="MIF4G"/>
    <property type="match status" value="1"/>
</dbReference>
<dbReference type="InParanoid" id="H3CS49"/>
<name>H3CS49_TETNG</name>
<evidence type="ECO:0000259" key="1">
    <source>
        <dbReference type="SMART" id="SM00543"/>
    </source>
</evidence>
<dbReference type="HOGENOM" id="CLU_921229_0_0_1"/>
<dbReference type="STRING" id="99883.ENSTNIP00000011083"/>
<dbReference type="SUPFAM" id="SSF48371">
    <property type="entry name" value="ARM repeat"/>
    <property type="match status" value="1"/>
</dbReference>
<evidence type="ECO:0000313" key="3">
    <source>
        <dbReference type="Proteomes" id="UP000007303"/>
    </source>
</evidence>
<sequence>MESACSGEATEEEVKTQEVLRQVQAILDKLTPHNFNDLMKQLSALEITTEARLRSIMELIFDKAALAQNDCASYARMCYHLTTLSVASDHVNFHKLLLRRCQSEFANNQNKEPSQNARRPSLGNLKLISELCSLQVLEEAMMHDCVVSLLKAQDEESLECLCKLLPRFGKDLDAEEAKPQMDQYFDNITHIVQERKTSPRTCLILKDLLDLRKNNWVPPQHPITLSQIHEEEDLKGNNRTGVAEERGKMMMYGEPNWSRHPQETMETSGFKEVPMETVAVTQVTLKTDTSCSLSIIDEGLTR</sequence>
<dbReference type="Pfam" id="PF02854">
    <property type="entry name" value="MIF4G"/>
    <property type="match status" value="1"/>
</dbReference>
<dbReference type="InterPro" id="IPR016024">
    <property type="entry name" value="ARM-type_fold"/>
</dbReference>
<dbReference type="AlphaFoldDB" id="H3CS49"/>
<dbReference type="OMA" id="IMHTCIM"/>
<dbReference type="InterPro" id="IPR003890">
    <property type="entry name" value="MIF4G-like_typ-3"/>
</dbReference>
<dbReference type="GeneTree" id="ENSGT00940000154648"/>
<organism evidence="2 3">
    <name type="scientific">Tetraodon nigroviridis</name>
    <name type="common">Spotted green pufferfish</name>
    <name type="synonym">Chelonodon nigroviridis</name>
    <dbReference type="NCBI Taxonomy" id="99883"/>
    <lineage>
        <taxon>Eukaryota</taxon>
        <taxon>Metazoa</taxon>
        <taxon>Chordata</taxon>
        <taxon>Craniata</taxon>
        <taxon>Vertebrata</taxon>
        <taxon>Euteleostomi</taxon>
        <taxon>Actinopterygii</taxon>
        <taxon>Neopterygii</taxon>
        <taxon>Teleostei</taxon>
        <taxon>Neoteleostei</taxon>
        <taxon>Acanthomorphata</taxon>
        <taxon>Eupercaria</taxon>
        <taxon>Tetraodontiformes</taxon>
        <taxon>Tetradontoidea</taxon>
        <taxon>Tetraodontidae</taxon>
        <taxon>Tetraodon</taxon>
    </lineage>
</organism>
<dbReference type="GO" id="GO:0016281">
    <property type="term" value="C:eukaryotic translation initiation factor 4F complex"/>
    <property type="evidence" value="ECO:0007669"/>
    <property type="project" value="TreeGrafter"/>
</dbReference>
<dbReference type="GO" id="GO:0003743">
    <property type="term" value="F:translation initiation factor activity"/>
    <property type="evidence" value="ECO:0007669"/>
    <property type="project" value="TreeGrafter"/>
</dbReference>
<dbReference type="GO" id="GO:0003729">
    <property type="term" value="F:mRNA binding"/>
    <property type="evidence" value="ECO:0007669"/>
    <property type="project" value="TreeGrafter"/>
</dbReference>
<proteinExistence type="predicted"/>
<dbReference type="Gene3D" id="1.25.40.180">
    <property type="match status" value="1"/>
</dbReference>
<protein>
    <recommendedName>
        <fullName evidence="1">MIF4G domain-containing protein</fullName>
    </recommendedName>
</protein>